<comment type="similarity">
    <text evidence="2">Belongs to the TMEM120 family.</text>
</comment>
<accession>A0A4E0QTQ8</accession>
<dbReference type="AlphaFoldDB" id="A0A4E0QTQ8"/>
<keyword evidence="3 6" id="KW-0812">Transmembrane</keyword>
<evidence type="ECO:0000256" key="3">
    <source>
        <dbReference type="ARBA" id="ARBA00022692"/>
    </source>
</evidence>
<organism evidence="7 8">
    <name type="scientific">Fasciola hepatica</name>
    <name type="common">Liver fluke</name>
    <dbReference type="NCBI Taxonomy" id="6192"/>
    <lineage>
        <taxon>Eukaryota</taxon>
        <taxon>Metazoa</taxon>
        <taxon>Spiralia</taxon>
        <taxon>Lophotrochozoa</taxon>
        <taxon>Platyhelminthes</taxon>
        <taxon>Trematoda</taxon>
        <taxon>Digenea</taxon>
        <taxon>Plagiorchiida</taxon>
        <taxon>Echinostomata</taxon>
        <taxon>Echinostomatoidea</taxon>
        <taxon>Fasciolidae</taxon>
        <taxon>Fasciola</taxon>
    </lineage>
</organism>
<reference evidence="7" key="1">
    <citation type="submission" date="2019-03" db="EMBL/GenBank/DDBJ databases">
        <title>Improved annotation for the trematode Fasciola hepatica.</title>
        <authorList>
            <person name="Choi Y.-J."/>
            <person name="Martin J."/>
            <person name="Mitreva M."/>
        </authorList>
    </citation>
    <scope>NUCLEOTIDE SEQUENCE [LARGE SCALE GENOMIC DNA]</scope>
</reference>
<dbReference type="GO" id="GO:0016020">
    <property type="term" value="C:membrane"/>
    <property type="evidence" value="ECO:0007669"/>
    <property type="project" value="UniProtKB-SubCell"/>
</dbReference>
<evidence type="ECO:0000313" key="8">
    <source>
        <dbReference type="Proteomes" id="UP000230066"/>
    </source>
</evidence>
<comment type="subcellular location">
    <subcellularLocation>
        <location evidence="1">Membrane</location>
        <topology evidence="1">Multi-pass membrane protein</topology>
    </subcellularLocation>
</comment>
<evidence type="ECO:0000256" key="4">
    <source>
        <dbReference type="ARBA" id="ARBA00022989"/>
    </source>
</evidence>
<feature type="transmembrane region" description="Helical" evidence="6">
    <location>
        <begin position="128"/>
        <end position="147"/>
    </location>
</feature>
<keyword evidence="4 6" id="KW-1133">Transmembrane helix</keyword>
<gene>
    <name evidence="7" type="ORF">D915_010840</name>
</gene>
<evidence type="ECO:0000313" key="7">
    <source>
        <dbReference type="EMBL" id="THD18495.1"/>
    </source>
</evidence>
<keyword evidence="5 6" id="KW-0472">Membrane</keyword>
<dbReference type="PANTHER" id="PTHR21433">
    <property type="entry name" value="TRANSMEMBRANE PROTEIN INDUCED BY TUMOR NECROSIS FACTOR ALPHA"/>
    <property type="match status" value="1"/>
</dbReference>
<evidence type="ECO:0000256" key="5">
    <source>
        <dbReference type="ARBA" id="ARBA00023136"/>
    </source>
</evidence>
<name>A0A4E0QTQ8_FASHE</name>
<comment type="caution">
    <text evidence="7">The sequence shown here is derived from an EMBL/GenBank/DDBJ whole genome shotgun (WGS) entry which is preliminary data.</text>
</comment>
<evidence type="ECO:0000256" key="6">
    <source>
        <dbReference type="SAM" id="Phobius"/>
    </source>
</evidence>
<proteinExistence type="inferred from homology"/>
<dbReference type="Pfam" id="PF07851">
    <property type="entry name" value="TMEM120A-B"/>
    <property type="match status" value="1"/>
</dbReference>
<dbReference type="Proteomes" id="UP000230066">
    <property type="component" value="Unassembled WGS sequence"/>
</dbReference>
<protein>
    <submittedName>
        <fullName evidence="7">Transmembrane protein 120B</fullName>
    </submittedName>
</protein>
<dbReference type="PANTHER" id="PTHR21433:SF0">
    <property type="entry name" value="TRANSMEMBRANE PROTEIN 120 HOMOLOG"/>
    <property type="match status" value="1"/>
</dbReference>
<dbReference type="InterPro" id="IPR012926">
    <property type="entry name" value="TMEM120A/B"/>
</dbReference>
<evidence type="ECO:0000256" key="2">
    <source>
        <dbReference type="ARBA" id="ARBA00009700"/>
    </source>
</evidence>
<evidence type="ECO:0000256" key="1">
    <source>
        <dbReference type="ARBA" id="ARBA00004141"/>
    </source>
</evidence>
<dbReference type="EMBL" id="JXXN02010838">
    <property type="protein sequence ID" value="THD18495.1"/>
    <property type="molecule type" value="Genomic_DNA"/>
</dbReference>
<keyword evidence="8" id="KW-1185">Reference proteome</keyword>
<sequence>MERLDVVLKQFDKEWENLKSQHSNYIDCLENTKSTQSACVQSAKHCKSYVQYLAKELEKMEKVSNENDKAYLELIRMDIQRKELLLRDVEEMLPRSPGVYLRIVLGALNISFLNKQDKFAYKSDYEQFKIVVSTISAVMAFILYFFVQHSLKFCAISFIQDGRHQLVQGDEDFHPHGLASPTDPRHLQSGSSFGC</sequence>